<comment type="caution">
    <text evidence="1">The sequence shown here is derived from an EMBL/GenBank/DDBJ whole genome shotgun (WGS) entry which is preliminary data.</text>
</comment>
<proteinExistence type="predicted"/>
<dbReference type="Proteomes" id="UP001234202">
    <property type="component" value="Unassembled WGS sequence"/>
</dbReference>
<accession>A0ACC2XUF7</accession>
<evidence type="ECO:0000313" key="1">
    <source>
        <dbReference type="EMBL" id="KAJ9127674.1"/>
    </source>
</evidence>
<sequence>MCKRAAELEARRVKRQRLAQAGEDSDSIISQALIERQAPKKTRGGGSAAAPAAKKAPAPRAKKAYVPEKASGAYALLVGLLLRLPDYLQQPLPPLNSTDQEAEDVREDHIMRHLMASQLTKSDLMNEASEHCRVSMHTSENGHWATGWTAMKSLITKELVAKKGNPARYHLTREGYTCALGVWTGANAESGGFPAVSVPIEAMGGFRYALPPQQPQSSQAGPGPSTMAYTANRQAAVVRPSVTAGQSSSRAKHATDIAYMTTIDDMDIQDDFPAFYDDAPVSGSNGGSSTMQNLESRTAEGLQFWYISRCRFPIAICRILHSLAPP</sequence>
<protein>
    <submittedName>
        <fullName evidence="1">Uncharacterized protein</fullName>
    </submittedName>
</protein>
<gene>
    <name evidence="1" type="ORF">QFC24_001084</name>
</gene>
<keyword evidence="2" id="KW-1185">Reference proteome</keyword>
<dbReference type="EMBL" id="JASBWV010000002">
    <property type="protein sequence ID" value="KAJ9127674.1"/>
    <property type="molecule type" value="Genomic_DNA"/>
</dbReference>
<organism evidence="1 2">
    <name type="scientific">Naganishia onofrii</name>
    <dbReference type="NCBI Taxonomy" id="1851511"/>
    <lineage>
        <taxon>Eukaryota</taxon>
        <taxon>Fungi</taxon>
        <taxon>Dikarya</taxon>
        <taxon>Basidiomycota</taxon>
        <taxon>Agaricomycotina</taxon>
        <taxon>Tremellomycetes</taxon>
        <taxon>Filobasidiales</taxon>
        <taxon>Filobasidiaceae</taxon>
        <taxon>Naganishia</taxon>
    </lineage>
</organism>
<reference evidence="1" key="1">
    <citation type="submission" date="2023-04" db="EMBL/GenBank/DDBJ databases">
        <title>Draft Genome sequencing of Naganishia species isolated from polar environments using Oxford Nanopore Technology.</title>
        <authorList>
            <person name="Leo P."/>
            <person name="Venkateswaran K."/>
        </authorList>
    </citation>
    <scope>NUCLEOTIDE SEQUENCE</scope>
    <source>
        <strain evidence="1">DBVPG 5303</strain>
    </source>
</reference>
<name>A0ACC2XUF7_9TREE</name>
<evidence type="ECO:0000313" key="2">
    <source>
        <dbReference type="Proteomes" id="UP001234202"/>
    </source>
</evidence>